<evidence type="ECO:0000313" key="1">
    <source>
        <dbReference type="EMBL" id="KAI3809681.1"/>
    </source>
</evidence>
<protein>
    <submittedName>
        <fullName evidence="1">Uncharacterized protein</fullName>
    </submittedName>
</protein>
<reference evidence="2" key="1">
    <citation type="journal article" date="2022" name="Mol. Ecol. Resour.">
        <title>The genomes of chicory, endive, great burdock and yacon provide insights into Asteraceae palaeo-polyploidization history and plant inulin production.</title>
        <authorList>
            <person name="Fan W."/>
            <person name="Wang S."/>
            <person name="Wang H."/>
            <person name="Wang A."/>
            <person name="Jiang F."/>
            <person name="Liu H."/>
            <person name="Zhao H."/>
            <person name="Xu D."/>
            <person name="Zhang Y."/>
        </authorList>
    </citation>
    <scope>NUCLEOTIDE SEQUENCE [LARGE SCALE GENOMIC DNA]</scope>
    <source>
        <strain evidence="2">cv. Yunnan</strain>
    </source>
</reference>
<gene>
    <name evidence="1" type="ORF">L1987_19278</name>
</gene>
<dbReference type="Proteomes" id="UP001056120">
    <property type="component" value="Linkage Group LG07"/>
</dbReference>
<keyword evidence="2" id="KW-1185">Reference proteome</keyword>
<dbReference type="EMBL" id="CM042024">
    <property type="protein sequence ID" value="KAI3809681.1"/>
    <property type="molecule type" value="Genomic_DNA"/>
</dbReference>
<name>A0ACB9IQ98_9ASTR</name>
<proteinExistence type="predicted"/>
<accession>A0ACB9IQ98</accession>
<evidence type="ECO:0000313" key="2">
    <source>
        <dbReference type="Proteomes" id="UP001056120"/>
    </source>
</evidence>
<sequence>MNGSYSHRPTIKSKERGFRWQHGLTYLSFPFRLELTTIISAFVHLGSKLCTLGHLQLAKFLGCFQWLTCPRKVLHLGPINWLASIKPWPLFTPENFPPISRSRSRSAYTRIPYALLYVQTRLPNQNA</sequence>
<comment type="caution">
    <text evidence="1">The sequence shown here is derived from an EMBL/GenBank/DDBJ whole genome shotgun (WGS) entry which is preliminary data.</text>
</comment>
<organism evidence="1 2">
    <name type="scientific">Smallanthus sonchifolius</name>
    <dbReference type="NCBI Taxonomy" id="185202"/>
    <lineage>
        <taxon>Eukaryota</taxon>
        <taxon>Viridiplantae</taxon>
        <taxon>Streptophyta</taxon>
        <taxon>Embryophyta</taxon>
        <taxon>Tracheophyta</taxon>
        <taxon>Spermatophyta</taxon>
        <taxon>Magnoliopsida</taxon>
        <taxon>eudicotyledons</taxon>
        <taxon>Gunneridae</taxon>
        <taxon>Pentapetalae</taxon>
        <taxon>asterids</taxon>
        <taxon>campanulids</taxon>
        <taxon>Asterales</taxon>
        <taxon>Asteraceae</taxon>
        <taxon>Asteroideae</taxon>
        <taxon>Heliantheae alliance</taxon>
        <taxon>Millerieae</taxon>
        <taxon>Smallanthus</taxon>
    </lineage>
</organism>
<reference evidence="1 2" key="2">
    <citation type="journal article" date="2022" name="Mol. Ecol. Resour.">
        <title>The genomes of chicory, endive, great burdock and yacon provide insights into Asteraceae paleo-polyploidization history and plant inulin production.</title>
        <authorList>
            <person name="Fan W."/>
            <person name="Wang S."/>
            <person name="Wang H."/>
            <person name="Wang A."/>
            <person name="Jiang F."/>
            <person name="Liu H."/>
            <person name="Zhao H."/>
            <person name="Xu D."/>
            <person name="Zhang Y."/>
        </authorList>
    </citation>
    <scope>NUCLEOTIDE SEQUENCE [LARGE SCALE GENOMIC DNA]</scope>
    <source>
        <strain evidence="2">cv. Yunnan</strain>
        <tissue evidence="1">Leaves</tissue>
    </source>
</reference>